<sequence length="176" mass="19149">MPVSYRIALIDSAVCTCTLSSASCSATGSCIRYTQLAVKAPCKSRASALSHITDRLAWLRVWPAGLHEAASRNSLPPASLHDTIWGSFFSPSSLFHHHSITHLSRRQARLTAPLSMSPALRSPPTPIFRSSIRGVAKCQPAWRRIQVRRMEGVEGTDTKNQGTPACVASGWQKKGI</sequence>
<evidence type="ECO:0000313" key="3">
    <source>
        <dbReference type="Proteomes" id="UP000241690"/>
    </source>
</evidence>
<name>A0A2T4A282_TRIHA</name>
<feature type="region of interest" description="Disordered" evidence="1">
    <location>
        <begin position="153"/>
        <end position="176"/>
    </location>
</feature>
<dbReference type="PROSITE" id="PS51257">
    <property type="entry name" value="PROKAR_LIPOPROTEIN"/>
    <property type="match status" value="1"/>
</dbReference>
<accession>A0A2T4A282</accession>
<evidence type="ECO:0000256" key="1">
    <source>
        <dbReference type="SAM" id="MobiDB-lite"/>
    </source>
</evidence>
<dbReference type="EMBL" id="KZ679686">
    <property type="protein sequence ID" value="PTB51159.1"/>
    <property type="molecule type" value="Genomic_DNA"/>
</dbReference>
<protein>
    <submittedName>
        <fullName evidence="2">Uncharacterized protein</fullName>
    </submittedName>
</protein>
<gene>
    <name evidence="2" type="ORF">M431DRAFT_235899</name>
</gene>
<dbReference type="RefSeq" id="XP_024770836.1">
    <property type="nucleotide sequence ID" value="XM_024913679.1"/>
</dbReference>
<dbReference type="GeneID" id="36622242"/>
<evidence type="ECO:0000313" key="2">
    <source>
        <dbReference type="EMBL" id="PTB51159.1"/>
    </source>
</evidence>
<dbReference type="Proteomes" id="UP000241690">
    <property type="component" value="Unassembled WGS sequence"/>
</dbReference>
<organism evidence="2 3">
    <name type="scientific">Trichoderma harzianum CBS 226.95</name>
    <dbReference type="NCBI Taxonomy" id="983964"/>
    <lineage>
        <taxon>Eukaryota</taxon>
        <taxon>Fungi</taxon>
        <taxon>Dikarya</taxon>
        <taxon>Ascomycota</taxon>
        <taxon>Pezizomycotina</taxon>
        <taxon>Sordariomycetes</taxon>
        <taxon>Hypocreomycetidae</taxon>
        <taxon>Hypocreales</taxon>
        <taxon>Hypocreaceae</taxon>
        <taxon>Trichoderma</taxon>
    </lineage>
</organism>
<keyword evidence="3" id="KW-1185">Reference proteome</keyword>
<reference evidence="2 3" key="1">
    <citation type="submission" date="2016-07" db="EMBL/GenBank/DDBJ databases">
        <title>Multiple horizontal gene transfer events from other fungi enriched the ability of initially mycotrophic Trichoderma (Ascomycota) to feed on dead plant biomass.</title>
        <authorList>
            <consortium name="DOE Joint Genome Institute"/>
            <person name="Aerts A."/>
            <person name="Atanasova L."/>
            <person name="Chenthamara K."/>
            <person name="Zhang J."/>
            <person name="Grujic M."/>
            <person name="Henrissat B."/>
            <person name="Kuo A."/>
            <person name="Salamov A."/>
            <person name="Lipzen A."/>
            <person name="Labutti K."/>
            <person name="Barry K."/>
            <person name="Miao Y."/>
            <person name="Rahimi M.J."/>
            <person name="Shen Q."/>
            <person name="Grigoriev I.V."/>
            <person name="Kubicek C.P."/>
            <person name="Druzhinina I.S."/>
        </authorList>
    </citation>
    <scope>NUCLEOTIDE SEQUENCE [LARGE SCALE GENOMIC DNA]</scope>
    <source>
        <strain evidence="2 3">CBS 226.95</strain>
    </source>
</reference>
<proteinExistence type="predicted"/>
<dbReference type="AlphaFoldDB" id="A0A2T4A282"/>